<dbReference type="InterPro" id="IPR000719">
    <property type="entry name" value="Prot_kinase_dom"/>
</dbReference>
<evidence type="ECO:0000256" key="11">
    <source>
        <dbReference type="ARBA" id="ARBA00022840"/>
    </source>
</evidence>
<evidence type="ECO:0000256" key="1">
    <source>
        <dbReference type="ARBA" id="ARBA00004167"/>
    </source>
</evidence>
<keyword evidence="5" id="KW-0808">Transferase</keyword>
<keyword evidence="6" id="KW-0812">Transmembrane</keyword>
<accession>A0A8T2DGK1</accession>
<dbReference type="FunFam" id="3.80.10.10:FF:000400">
    <property type="entry name" value="Nuclear pore complex protein NUP107"/>
    <property type="match status" value="1"/>
</dbReference>
<keyword evidence="4" id="KW-0433">Leucine-rich repeat</keyword>
<dbReference type="AlphaFoldDB" id="A0A8T2DGK1"/>
<sequence length="386" mass="43227">MLLQVCILVFAQARFSNETDMQALLEFKSQVTENKREVLASWNHSFPLCHWIGITCGRKQERVTSLDLGGFKLSGSISPSIGNLSFLRSLNLGDNSFQSNIPQEVGMLFRLRYLNMSYNLLEGKILISYEELYNATSGFSSSNLIGSGNFSDVFKGLLGLEEKLVAVKVLNLLKHGATKSFIAECESFKGIRHRNLAKLITVCSSLDSQGNDFRALVYEFMPKGSLDMWLQPEDLESANNHSRSLTFAEKVNIAIDVASALEYLHVYCHDPVAHCDIKPSNVLLDDDLTAHVSDFGLARLLYNFDEKTFLNQFSSAGVREYGMGSKPSIQGDVYSFGVLEFYFWRCSLGKNRQTIHLVAVITSTATQSRYCRVPRAEEAEPWLMSG</sequence>
<keyword evidence="12" id="KW-1133">Transmembrane helix</keyword>
<keyword evidence="11 15" id="KW-0067">ATP-binding</keyword>
<dbReference type="GO" id="GO:0016020">
    <property type="term" value="C:membrane"/>
    <property type="evidence" value="ECO:0007669"/>
    <property type="project" value="UniProtKB-SubCell"/>
</dbReference>
<feature type="binding site" evidence="15">
    <location>
        <position position="168"/>
    </location>
    <ligand>
        <name>ATP</name>
        <dbReference type="ChEBI" id="CHEBI:30616"/>
    </ligand>
</feature>
<evidence type="ECO:0000256" key="8">
    <source>
        <dbReference type="ARBA" id="ARBA00022737"/>
    </source>
</evidence>
<dbReference type="InterPro" id="IPR001611">
    <property type="entry name" value="Leu-rich_rpt"/>
</dbReference>
<dbReference type="Pfam" id="PF00560">
    <property type="entry name" value="LRR_1"/>
    <property type="match status" value="1"/>
</dbReference>
<feature type="domain" description="Protein kinase" evidence="17">
    <location>
        <begin position="139"/>
        <end position="386"/>
    </location>
</feature>
<dbReference type="InterPro" id="IPR008271">
    <property type="entry name" value="Ser/Thr_kinase_AS"/>
</dbReference>
<dbReference type="PROSITE" id="PS00108">
    <property type="entry name" value="PROTEIN_KINASE_ST"/>
    <property type="match status" value="1"/>
</dbReference>
<evidence type="ECO:0000313" key="19">
    <source>
        <dbReference type="Proteomes" id="UP000694251"/>
    </source>
</evidence>
<dbReference type="GO" id="GO:0005524">
    <property type="term" value="F:ATP binding"/>
    <property type="evidence" value="ECO:0007669"/>
    <property type="project" value="UniProtKB-UniRule"/>
</dbReference>
<dbReference type="Pfam" id="PF08263">
    <property type="entry name" value="LRRNT_2"/>
    <property type="match status" value="1"/>
</dbReference>
<evidence type="ECO:0000256" key="9">
    <source>
        <dbReference type="ARBA" id="ARBA00022741"/>
    </source>
</evidence>
<dbReference type="SMART" id="SM00220">
    <property type="entry name" value="S_TKc"/>
    <property type="match status" value="1"/>
</dbReference>
<evidence type="ECO:0000256" key="15">
    <source>
        <dbReference type="PROSITE-ProRule" id="PRU10141"/>
    </source>
</evidence>
<evidence type="ECO:0000256" key="14">
    <source>
        <dbReference type="ARBA" id="ARBA00023170"/>
    </source>
</evidence>
<dbReference type="OrthoDB" id="676979at2759"/>
<evidence type="ECO:0000259" key="17">
    <source>
        <dbReference type="PROSITE" id="PS50011"/>
    </source>
</evidence>
<evidence type="ECO:0000256" key="13">
    <source>
        <dbReference type="ARBA" id="ARBA00023136"/>
    </source>
</evidence>
<dbReference type="PROSITE" id="PS00107">
    <property type="entry name" value="PROTEIN_KINASE_ATP"/>
    <property type="match status" value="1"/>
</dbReference>
<keyword evidence="9 15" id="KW-0547">Nucleotide-binding</keyword>
<keyword evidence="13" id="KW-0472">Membrane</keyword>
<keyword evidence="19" id="KW-1185">Reference proteome</keyword>
<name>A0A8T2DGK1_ARASU</name>
<dbReference type="Pfam" id="PF07714">
    <property type="entry name" value="PK_Tyr_Ser-Thr"/>
    <property type="match status" value="1"/>
</dbReference>
<keyword evidence="7" id="KW-0732">Signal</keyword>
<dbReference type="PANTHER" id="PTHR27008:SF470">
    <property type="entry name" value="PROTEIN KINASE DOMAIN-CONTAINING PROTEIN"/>
    <property type="match status" value="1"/>
</dbReference>
<keyword evidence="14" id="KW-0675">Receptor</keyword>
<dbReference type="PROSITE" id="PS50011">
    <property type="entry name" value="PROTEIN_KINASE_DOM"/>
    <property type="match status" value="1"/>
</dbReference>
<organism evidence="18 19">
    <name type="scientific">Arabidopsis suecica</name>
    <name type="common">Swedish thale-cress</name>
    <name type="synonym">Cardaminopsis suecica</name>
    <dbReference type="NCBI Taxonomy" id="45249"/>
    <lineage>
        <taxon>Eukaryota</taxon>
        <taxon>Viridiplantae</taxon>
        <taxon>Streptophyta</taxon>
        <taxon>Embryophyta</taxon>
        <taxon>Tracheophyta</taxon>
        <taxon>Spermatophyta</taxon>
        <taxon>Magnoliopsida</taxon>
        <taxon>eudicotyledons</taxon>
        <taxon>Gunneridae</taxon>
        <taxon>Pentapetalae</taxon>
        <taxon>rosids</taxon>
        <taxon>malvids</taxon>
        <taxon>Brassicales</taxon>
        <taxon>Brassicaceae</taxon>
        <taxon>Camelineae</taxon>
        <taxon>Arabidopsis</taxon>
    </lineage>
</organism>
<comment type="similarity">
    <text evidence="2">Belongs to the protein kinase superfamily. Ser/Thr protein kinase family.</text>
</comment>
<evidence type="ECO:0000256" key="4">
    <source>
        <dbReference type="ARBA" id="ARBA00022614"/>
    </source>
</evidence>
<comment type="caution">
    <text evidence="18">The sequence shown here is derived from an EMBL/GenBank/DDBJ whole genome shotgun (WGS) entry which is preliminary data.</text>
</comment>
<keyword evidence="3 16" id="KW-0723">Serine/threonine-protein kinase</keyword>
<evidence type="ECO:0000256" key="10">
    <source>
        <dbReference type="ARBA" id="ARBA00022777"/>
    </source>
</evidence>
<evidence type="ECO:0000256" key="3">
    <source>
        <dbReference type="ARBA" id="ARBA00022527"/>
    </source>
</evidence>
<keyword evidence="10" id="KW-0418">Kinase</keyword>
<keyword evidence="8" id="KW-0677">Repeat</keyword>
<evidence type="ECO:0000256" key="7">
    <source>
        <dbReference type="ARBA" id="ARBA00022729"/>
    </source>
</evidence>
<dbReference type="InterPro" id="IPR001245">
    <property type="entry name" value="Ser-Thr/Tyr_kinase_cat_dom"/>
</dbReference>
<evidence type="ECO:0000256" key="6">
    <source>
        <dbReference type="ARBA" id="ARBA00022692"/>
    </source>
</evidence>
<evidence type="ECO:0000256" key="5">
    <source>
        <dbReference type="ARBA" id="ARBA00022679"/>
    </source>
</evidence>
<dbReference type="FunFam" id="3.30.200.20:FF:000432">
    <property type="entry name" value="LRR receptor-like serine/threonine-protein kinase EFR"/>
    <property type="match status" value="1"/>
</dbReference>
<evidence type="ECO:0000256" key="2">
    <source>
        <dbReference type="ARBA" id="ARBA00008684"/>
    </source>
</evidence>
<dbReference type="InterPro" id="IPR017441">
    <property type="entry name" value="Protein_kinase_ATP_BS"/>
</dbReference>
<dbReference type="InterPro" id="IPR051809">
    <property type="entry name" value="Plant_receptor-like_S/T_kinase"/>
</dbReference>
<gene>
    <name evidence="18" type="ORF">ISN44_As05g033270</name>
</gene>
<dbReference type="InterPro" id="IPR013210">
    <property type="entry name" value="LRR_N_plant-typ"/>
</dbReference>
<evidence type="ECO:0000313" key="18">
    <source>
        <dbReference type="EMBL" id="KAG7611215.1"/>
    </source>
</evidence>
<dbReference type="EMBL" id="JAEFBJ010000005">
    <property type="protein sequence ID" value="KAG7611215.1"/>
    <property type="molecule type" value="Genomic_DNA"/>
</dbReference>
<dbReference type="Proteomes" id="UP000694251">
    <property type="component" value="Chromosome 5"/>
</dbReference>
<comment type="subcellular location">
    <subcellularLocation>
        <location evidence="1">Membrane</location>
        <topology evidence="1">Single-pass membrane protein</topology>
    </subcellularLocation>
</comment>
<evidence type="ECO:0000256" key="12">
    <source>
        <dbReference type="ARBA" id="ARBA00022989"/>
    </source>
</evidence>
<dbReference type="PANTHER" id="PTHR27008">
    <property type="entry name" value="OS04G0122200 PROTEIN"/>
    <property type="match status" value="1"/>
</dbReference>
<dbReference type="GO" id="GO:0004674">
    <property type="term" value="F:protein serine/threonine kinase activity"/>
    <property type="evidence" value="ECO:0007669"/>
    <property type="project" value="UniProtKB-KW"/>
</dbReference>
<evidence type="ECO:0000256" key="16">
    <source>
        <dbReference type="RuleBase" id="RU000304"/>
    </source>
</evidence>
<protein>
    <submittedName>
        <fullName evidence="18">Leucine-rich repeat-containing N-terminal plant-type</fullName>
    </submittedName>
</protein>
<reference evidence="18 19" key="1">
    <citation type="submission" date="2020-12" db="EMBL/GenBank/DDBJ databases">
        <title>Concerted genomic and epigenomic changes stabilize Arabidopsis allopolyploids.</title>
        <authorList>
            <person name="Chen Z."/>
        </authorList>
    </citation>
    <scope>NUCLEOTIDE SEQUENCE [LARGE SCALE GENOMIC DNA]</scope>
    <source>
        <strain evidence="18">As9502</strain>
        <tissue evidence="18">Leaf</tissue>
    </source>
</reference>
<proteinExistence type="inferred from homology"/>